<comment type="caution">
    <text evidence="1">The sequence shown here is derived from an EMBL/GenBank/DDBJ whole genome shotgun (WGS) entry which is preliminary data.</text>
</comment>
<dbReference type="EMBL" id="RDQH01000340">
    <property type="protein sequence ID" value="RXH76605.1"/>
    <property type="molecule type" value="Genomic_DNA"/>
</dbReference>
<sequence>MWTISAKGISLPVEAPQFPKRHGGVEGMVSTVAVRLQRKAHGGCVGEESGRFLIGQHHGEEIGGCGEVRIHG</sequence>
<reference evidence="1 2" key="1">
    <citation type="submission" date="2018-10" db="EMBL/GenBank/DDBJ databases">
        <title>A high-quality apple genome assembly.</title>
        <authorList>
            <person name="Hu J."/>
        </authorList>
    </citation>
    <scope>NUCLEOTIDE SEQUENCE [LARGE SCALE GENOMIC DNA]</scope>
    <source>
        <strain evidence="2">cv. HFTH1</strain>
        <tissue evidence="1">Young leaf</tissue>
    </source>
</reference>
<protein>
    <submittedName>
        <fullName evidence="1">Uncharacterized protein</fullName>
    </submittedName>
</protein>
<name>A0A498I3H2_MALDO</name>
<dbReference type="AlphaFoldDB" id="A0A498I3H2"/>
<keyword evidence="2" id="KW-1185">Reference proteome</keyword>
<proteinExistence type="predicted"/>
<evidence type="ECO:0000313" key="2">
    <source>
        <dbReference type="Proteomes" id="UP000290289"/>
    </source>
</evidence>
<gene>
    <name evidence="1" type="ORF">DVH24_019493</name>
</gene>
<dbReference type="Proteomes" id="UP000290289">
    <property type="component" value="Chromosome 14"/>
</dbReference>
<evidence type="ECO:0000313" key="1">
    <source>
        <dbReference type="EMBL" id="RXH76605.1"/>
    </source>
</evidence>
<accession>A0A498I3H2</accession>
<organism evidence="1 2">
    <name type="scientific">Malus domestica</name>
    <name type="common">Apple</name>
    <name type="synonym">Pyrus malus</name>
    <dbReference type="NCBI Taxonomy" id="3750"/>
    <lineage>
        <taxon>Eukaryota</taxon>
        <taxon>Viridiplantae</taxon>
        <taxon>Streptophyta</taxon>
        <taxon>Embryophyta</taxon>
        <taxon>Tracheophyta</taxon>
        <taxon>Spermatophyta</taxon>
        <taxon>Magnoliopsida</taxon>
        <taxon>eudicotyledons</taxon>
        <taxon>Gunneridae</taxon>
        <taxon>Pentapetalae</taxon>
        <taxon>rosids</taxon>
        <taxon>fabids</taxon>
        <taxon>Rosales</taxon>
        <taxon>Rosaceae</taxon>
        <taxon>Amygdaloideae</taxon>
        <taxon>Maleae</taxon>
        <taxon>Malus</taxon>
    </lineage>
</organism>